<gene>
    <name evidence="1" type="ORF">SAMN02982919_01045</name>
</gene>
<dbReference type="Gene3D" id="2.60.120.380">
    <property type="match status" value="1"/>
</dbReference>
<accession>A0A1H9I808</accession>
<dbReference type="EMBL" id="FOGD01000002">
    <property type="protein sequence ID" value="SEQ70704.1"/>
    <property type="molecule type" value="Genomic_DNA"/>
</dbReference>
<dbReference type="Proteomes" id="UP000199766">
    <property type="component" value="Unassembled WGS sequence"/>
</dbReference>
<dbReference type="AlphaFoldDB" id="A0A1H9I808"/>
<protein>
    <submittedName>
        <fullName evidence="1">Uncharacterized protein</fullName>
    </submittedName>
</protein>
<evidence type="ECO:0000313" key="1">
    <source>
        <dbReference type="EMBL" id="SEQ70704.1"/>
    </source>
</evidence>
<proteinExistence type="predicted"/>
<name>A0A1H9I808_9BURK</name>
<keyword evidence="2" id="KW-1185">Reference proteome</keyword>
<sequence>MVGLTGQSGGTDFGLMLLKDDGANNVSIVGTSDVVGNGDETIVALTEPGNYYWYMVPYATDGTPINFAAAVNNQIDAYEVNDTPAKATVLPEKFNTIVGNSDSTIDHDYYQFTAVRGQDVVVELNGIASGTSNRWITKISGNGINWDILQNDIYSNIGGLQQNQLLYVRVRPNPTATWSAAAQYQLYFGSKPTTGSHSVSGENNLIRIPFSVF</sequence>
<reference evidence="1 2" key="1">
    <citation type="submission" date="2016-10" db="EMBL/GenBank/DDBJ databases">
        <authorList>
            <person name="de Groot N.N."/>
        </authorList>
    </citation>
    <scope>NUCLEOTIDE SEQUENCE [LARGE SCALE GENOMIC DNA]</scope>
    <source>
        <strain evidence="1 2">ATCC 35958</strain>
    </source>
</reference>
<dbReference type="SUPFAM" id="SSF89260">
    <property type="entry name" value="Collagen-binding domain"/>
    <property type="match status" value="1"/>
</dbReference>
<organism evidence="1 2">
    <name type="scientific">Giesbergeria anulus</name>
    <dbReference type="NCBI Taxonomy" id="180197"/>
    <lineage>
        <taxon>Bacteria</taxon>
        <taxon>Pseudomonadati</taxon>
        <taxon>Pseudomonadota</taxon>
        <taxon>Betaproteobacteria</taxon>
        <taxon>Burkholderiales</taxon>
        <taxon>Comamonadaceae</taxon>
        <taxon>Giesbergeria</taxon>
    </lineage>
</organism>
<evidence type="ECO:0000313" key="2">
    <source>
        <dbReference type="Proteomes" id="UP000199766"/>
    </source>
</evidence>